<dbReference type="PROSITE" id="PS51635">
    <property type="entry name" value="PNPLA"/>
    <property type="match status" value="1"/>
</dbReference>
<dbReference type="EMBL" id="CCKQ01017878">
    <property type="protein sequence ID" value="CDW89786.1"/>
    <property type="molecule type" value="Genomic_DNA"/>
</dbReference>
<evidence type="ECO:0000256" key="1">
    <source>
        <dbReference type="ARBA" id="ARBA00022801"/>
    </source>
</evidence>
<feature type="short sequence motif" description="GXGXXG" evidence="4">
    <location>
        <begin position="27"/>
        <end position="32"/>
    </location>
</feature>
<sequence>MVEHITRTTTTTPHRLEKRYTVLSLDGGGVRGLMTTMILASIEEHIRRLTKQHQFKITDAVDCVIGTSAGGLIALGLSSGFSAIELRDDVMNKMIPATFESPLKKVKLLQYFVAASTSMYNEKNLEEQLRKVIHTKLGYKETDKVTLAHLKANNTKLRTCITAVAYHYDDKKGPSFTPRIFDTENELDLGKTIIEVGRSTSAAPVYFMPQTVEDRQEDDSVESTRFVDGGLFANNPAGWGFALAALKVKAENVRVISVGTGAKDYDYEEQQKDDDPNFWEKTKDFFNGLKDSLLRKIHVKDSSEKSGALSWANLEIISSAIFDVQKQAEQVLNLYKNVMNGNYIRLNPPLQEDITLDKADPDDIKLMTTEVNRYLDSDQGILDVESAISTILNPEDYQQKILQQLEKAAHLLRYVEFLKQDPNHELKQKQATYLKFMLQKLGDISVTDDDLKQAEEKVENDLKEWGKAYVCDEKYPKIKMQKGQEAESQHDCLKDHRE</sequence>
<keyword evidence="7" id="KW-1185">Reference proteome</keyword>
<proteinExistence type="predicted"/>
<dbReference type="InParanoid" id="A0A078B6D5"/>
<evidence type="ECO:0000313" key="6">
    <source>
        <dbReference type="EMBL" id="CDW89786.1"/>
    </source>
</evidence>
<dbReference type="SUPFAM" id="SSF52151">
    <property type="entry name" value="FabD/lysophospholipase-like"/>
    <property type="match status" value="1"/>
</dbReference>
<dbReference type="Pfam" id="PF01734">
    <property type="entry name" value="Patatin"/>
    <property type="match status" value="1"/>
</dbReference>
<dbReference type="GO" id="GO:0016042">
    <property type="term" value="P:lipid catabolic process"/>
    <property type="evidence" value="ECO:0007669"/>
    <property type="project" value="UniProtKB-UniRule"/>
</dbReference>
<dbReference type="Proteomes" id="UP000039865">
    <property type="component" value="Unassembled WGS sequence"/>
</dbReference>
<evidence type="ECO:0000259" key="5">
    <source>
        <dbReference type="PROSITE" id="PS51635"/>
    </source>
</evidence>
<dbReference type="GO" id="GO:0019369">
    <property type="term" value="P:arachidonate metabolic process"/>
    <property type="evidence" value="ECO:0007669"/>
    <property type="project" value="TreeGrafter"/>
</dbReference>
<evidence type="ECO:0000256" key="3">
    <source>
        <dbReference type="ARBA" id="ARBA00023098"/>
    </source>
</evidence>
<gene>
    <name evidence="6" type="primary">Contig19112.g20266</name>
    <name evidence="6" type="ORF">STYLEM_18925</name>
</gene>
<dbReference type="InterPro" id="IPR016035">
    <property type="entry name" value="Acyl_Trfase/lysoPLipase"/>
</dbReference>
<evidence type="ECO:0000313" key="7">
    <source>
        <dbReference type="Proteomes" id="UP000039865"/>
    </source>
</evidence>
<dbReference type="AlphaFoldDB" id="A0A078B6D5"/>
<accession>A0A078B6D5</accession>
<keyword evidence="1 4" id="KW-0378">Hydrolase</keyword>
<dbReference type="GO" id="GO:0047499">
    <property type="term" value="F:calcium-independent phospholipase A2 activity"/>
    <property type="evidence" value="ECO:0007669"/>
    <property type="project" value="TreeGrafter"/>
</dbReference>
<keyword evidence="2 4" id="KW-0442">Lipid degradation</keyword>
<feature type="short sequence motif" description="DGA/G" evidence="4">
    <location>
        <begin position="228"/>
        <end position="230"/>
    </location>
</feature>
<feature type="active site" description="Nucleophile" evidence="4">
    <location>
        <position position="68"/>
    </location>
</feature>
<dbReference type="OrthoDB" id="289657at2759"/>
<name>A0A078B6D5_STYLE</name>
<evidence type="ECO:0000256" key="4">
    <source>
        <dbReference type="PROSITE-ProRule" id="PRU01161"/>
    </source>
</evidence>
<dbReference type="InterPro" id="IPR002641">
    <property type="entry name" value="PNPLA_dom"/>
</dbReference>
<dbReference type="GO" id="GO:0016020">
    <property type="term" value="C:membrane"/>
    <property type="evidence" value="ECO:0007669"/>
    <property type="project" value="TreeGrafter"/>
</dbReference>
<dbReference type="CDD" id="cd07199">
    <property type="entry name" value="Pat17_PNPLA8_PNPLA9_like"/>
    <property type="match status" value="1"/>
</dbReference>
<dbReference type="Gene3D" id="3.40.1090.10">
    <property type="entry name" value="Cytosolic phospholipase A2 catalytic domain"/>
    <property type="match status" value="1"/>
</dbReference>
<keyword evidence="3 4" id="KW-0443">Lipid metabolism</keyword>
<evidence type="ECO:0000256" key="2">
    <source>
        <dbReference type="ARBA" id="ARBA00022963"/>
    </source>
</evidence>
<organism evidence="6 7">
    <name type="scientific">Stylonychia lemnae</name>
    <name type="common">Ciliate</name>
    <dbReference type="NCBI Taxonomy" id="5949"/>
    <lineage>
        <taxon>Eukaryota</taxon>
        <taxon>Sar</taxon>
        <taxon>Alveolata</taxon>
        <taxon>Ciliophora</taxon>
        <taxon>Intramacronucleata</taxon>
        <taxon>Spirotrichea</taxon>
        <taxon>Stichotrichia</taxon>
        <taxon>Sporadotrichida</taxon>
        <taxon>Oxytrichidae</taxon>
        <taxon>Stylonychinae</taxon>
        <taxon>Stylonychia</taxon>
    </lineage>
</organism>
<dbReference type="PANTHER" id="PTHR24185:SF1">
    <property type="entry name" value="CALCIUM-INDEPENDENT PHOSPHOLIPASE A2-GAMMA"/>
    <property type="match status" value="1"/>
</dbReference>
<feature type="short sequence motif" description="GXSXG" evidence="4">
    <location>
        <begin position="66"/>
        <end position="70"/>
    </location>
</feature>
<reference evidence="6 7" key="1">
    <citation type="submission" date="2014-06" db="EMBL/GenBank/DDBJ databases">
        <authorList>
            <person name="Swart Estienne"/>
        </authorList>
    </citation>
    <scope>NUCLEOTIDE SEQUENCE [LARGE SCALE GENOMIC DNA]</scope>
    <source>
        <strain evidence="6 7">130c</strain>
    </source>
</reference>
<protein>
    <submittedName>
        <fullName evidence="6">Patatin</fullName>
    </submittedName>
</protein>
<dbReference type="PANTHER" id="PTHR24185">
    <property type="entry name" value="CALCIUM-INDEPENDENT PHOSPHOLIPASE A2-GAMMA"/>
    <property type="match status" value="1"/>
</dbReference>
<feature type="domain" description="PNPLA" evidence="5">
    <location>
        <begin position="23"/>
        <end position="241"/>
    </location>
</feature>
<feature type="active site" description="Proton acceptor" evidence="4">
    <location>
        <position position="228"/>
    </location>
</feature>